<dbReference type="VEuPathDB" id="FungiDB:MAPG_04703"/>
<reference evidence="2" key="5">
    <citation type="submission" date="2015-06" db="UniProtKB">
        <authorList>
            <consortium name="EnsemblFungi"/>
        </authorList>
    </citation>
    <scope>IDENTIFICATION</scope>
    <source>
        <strain evidence="2">ATCC 64411</strain>
    </source>
</reference>
<gene>
    <name evidence="1" type="ORF">MAPG_04703</name>
</gene>
<evidence type="ECO:0000313" key="1">
    <source>
        <dbReference type="EMBL" id="KLU85681.1"/>
    </source>
</evidence>
<sequence>MPLVVPGITQTNSADKTTEWTNKLVGKKLEDSDHSETVFCKKDLPEKCRVIQPGQVVTMDYVEDRLNVKVAEDGTVCTVYHG</sequence>
<reference evidence="3" key="1">
    <citation type="submission" date="2010-05" db="EMBL/GenBank/DDBJ databases">
        <title>The genome sequence of Magnaporthe poae strain ATCC 64411.</title>
        <authorList>
            <person name="Ma L.-J."/>
            <person name="Dead R."/>
            <person name="Young S."/>
            <person name="Zeng Q."/>
            <person name="Koehrsen M."/>
            <person name="Alvarado L."/>
            <person name="Berlin A."/>
            <person name="Chapman S.B."/>
            <person name="Chen Z."/>
            <person name="Freedman E."/>
            <person name="Gellesch M."/>
            <person name="Goldberg J."/>
            <person name="Griggs A."/>
            <person name="Gujja S."/>
            <person name="Heilman E.R."/>
            <person name="Heiman D."/>
            <person name="Hepburn T."/>
            <person name="Howarth C."/>
            <person name="Jen D."/>
            <person name="Larson L."/>
            <person name="Mehta T."/>
            <person name="Neiman D."/>
            <person name="Pearson M."/>
            <person name="Roberts A."/>
            <person name="Saif S."/>
            <person name="Shea T."/>
            <person name="Shenoy N."/>
            <person name="Sisk P."/>
            <person name="Stolte C."/>
            <person name="Sykes S."/>
            <person name="Walk T."/>
            <person name="White J."/>
            <person name="Yandava C."/>
            <person name="Haas B."/>
            <person name="Nusbaum C."/>
            <person name="Birren B."/>
        </authorList>
    </citation>
    <scope>NUCLEOTIDE SEQUENCE [LARGE SCALE GENOMIC DNA]</scope>
    <source>
        <strain evidence="3">ATCC 64411 / 73-15</strain>
    </source>
</reference>
<dbReference type="PANTHER" id="PTHR39600">
    <property type="entry name" value="PEPTIDASE INHIBITOR I78 FAMILY PROTEIN"/>
    <property type="match status" value="1"/>
</dbReference>
<reference evidence="1" key="3">
    <citation type="submission" date="2011-03" db="EMBL/GenBank/DDBJ databases">
        <title>Annotation of Magnaporthe poae ATCC 64411.</title>
        <authorList>
            <person name="Ma L.-J."/>
            <person name="Dead R."/>
            <person name="Young S.K."/>
            <person name="Zeng Q."/>
            <person name="Gargeya S."/>
            <person name="Fitzgerald M."/>
            <person name="Haas B."/>
            <person name="Abouelleil A."/>
            <person name="Alvarado L."/>
            <person name="Arachchi H.M."/>
            <person name="Berlin A."/>
            <person name="Brown A."/>
            <person name="Chapman S.B."/>
            <person name="Chen Z."/>
            <person name="Dunbar C."/>
            <person name="Freedman E."/>
            <person name="Gearin G."/>
            <person name="Gellesch M."/>
            <person name="Goldberg J."/>
            <person name="Griggs A."/>
            <person name="Gujja S."/>
            <person name="Heiman D."/>
            <person name="Howarth C."/>
            <person name="Larson L."/>
            <person name="Lui A."/>
            <person name="MacDonald P.J.P."/>
            <person name="Mehta T."/>
            <person name="Montmayeur A."/>
            <person name="Murphy C."/>
            <person name="Neiman D."/>
            <person name="Pearson M."/>
            <person name="Priest M."/>
            <person name="Roberts A."/>
            <person name="Saif S."/>
            <person name="Shea T."/>
            <person name="Shenoy N."/>
            <person name="Sisk P."/>
            <person name="Stolte C."/>
            <person name="Sykes S."/>
            <person name="Yandava C."/>
            <person name="Wortman J."/>
            <person name="Nusbaum C."/>
            <person name="Birren B."/>
        </authorList>
    </citation>
    <scope>NUCLEOTIDE SEQUENCE</scope>
    <source>
        <strain evidence="1">ATCC 64411</strain>
    </source>
</reference>
<evidence type="ECO:0000313" key="2">
    <source>
        <dbReference type="EnsemblFungi" id="MAPG_04703T0"/>
    </source>
</evidence>
<evidence type="ECO:0008006" key="4">
    <source>
        <dbReference type="Google" id="ProtNLM"/>
    </source>
</evidence>
<keyword evidence="3" id="KW-1185">Reference proteome</keyword>
<dbReference type="AlphaFoldDB" id="A0A0C4DXF2"/>
<dbReference type="Proteomes" id="UP000011715">
    <property type="component" value="Unassembled WGS sequence"/>
</dbReference>
<dbReference type="Pfam" id="PF11720">
    <property type="entry name" value="Inhibitor_I78"/>
    <property type="match status" value="1"/>
</dbReference>
<dbReference type="OrthoDB" id="10013825at2759"/>
<reference evidence="1" key="2">
    <citation type="submission" date="2010-05" db="EMBL/GenBank/DDBJ databases">
        <title>The Genome Sequence of Magnaporthe poae strain ATCC 64411.</title>
        <authorList>
            <consortium name="The Broad Institute Genome Sequencing Platform"/>
            <consortium name="Broad Institute Genome Sequencing Center for Infectious Disease"/>
            <person name="Ma L.-J."/>
            <person name="Dead R."/>
            <person name="Young S."/>
            <person name="Zeng Q."/>
            <person name="Koehrsen M."/>
            <person name="Alvarado L."/>
            <person name="Berlin A."/>
            <person name="Chapman S.B."/>
            <person name="Chen Z."/>
            <person name="Freedman E."/>
            <person name="Gellesch M."/>
            <person name="Goldberg J."/>
            <person name="Griggs A."/>
            <person name="Gujja S."/>
            <person name="Heilman E.R."/>
            <person name="Heiman D."/>
            <person name="Hepburn T."/>
            <person name="Howarth C."/>
            <person name="Jen D."/>
            <person name="Larson L."/>
            <person name="Mehta T."/>
            <person name="Neiman D."/>
            <person name="Pearson M."/>
            <person name="Roberts A."/>
            <person name="Saif S."/>
            <person name="Shea T."/>
            <person name="Shenoy N."/>
            <person name="Sisk P."/>
            <person name="Stolte C."/>
            <person name="Sykes S."/>
            <person name="Walk T."/>
            <person name="White J."/>
            <person name="Yandava C."/>
            <person name="Haas B."/>
            <person name="Nusbaum C."/>
            <person name="Birren B."/>
        </authorList>
    </citation>
    <scope>NUCLEOTIDE SEQUENCE</scope>
    <source>
        <strain evidence="1">ATCC 64411</strain>
    </source>
</reference>
<dbReference type="EnsemblFungi" id="MAPG_04703T0">
    <property type="protein sequence ID" value="MAPG_04703T0"/>
    <property type="gene ID" value="MAPG_04703"/>
</dbReference>
<dbReference type="EMBL" id="ADBL01001101">
    <property type="status" value="NOT_ANNOTATED_CDS"/>
    <property type="molecule type" value="Genomic_DNA"/>
</dbReference>
<dbReference type="Gene3D" id="3.30.10.10">
    <property type="entry name" value="Trypsin Inhibitor V, subunit A"/>
    <property type="match status" value="1"/>
</dbReference>
<name>A0A0C4DXF2_MAGP6</name>
<dbReference type="PANTHER" id="PTHR39600:SF1">
    <property type="entry name" value="PEPTIDASE INHIBITOR I78 FAMILY PROTEIN"/>
    <property type="match status" value="1"/>
</dbReference>
<protein>
    <recommendedName>
        <fullName evidence="4">Proteinase inhibitor I78</fullName>
    </recommendedName>
</protein>
<accession>A0A0C4DXF2</accession>
<dbReference type="STRING" id="644358.A0A0C4DXF2"/>
<dbReference type="EMBL" id="GL876968">
    <property type="protein sequence ID" value="KLU85681.1"/>
    <property type="molecule type" value="Genomic_DNA"/>
</dbReference>
<organism evidence="2 3">
    <name type="scientific">Magnaporthiopsis poae (strain ATCC 64411 / 73-15)</name>
    <name type="common">Kentucky bluegrass fungus</name>
    <name type="synonym">Magnaporthe poae</name>
    <dbReference type="NCBI Taxonomy" id="644358"/>
    <lineage>
        <taxon>Eukaryota</taxon>
        <taxon>Fungi</taxon>
        <taxon>Dikarya</taxon>
        <taxon>Ascomycota</taxon>
        <taxon>Pezizomycotina</taxon>
        <taxon>Sordariomycetes</taxon>
        <taxon>Sordariomycetidae</taxon>
        <taxon>Magnaporthales</taxon>
        <taxon>Magnaporthaceae</taxon>
        <taxon>Magnaporthiopsis</taxon>
    </lineage>
</organism>
<evidence type="ECO:0000313" key="3">
    <source>
        <dbReference type="Proteomes" id="UP000011715"/>
    </source>
</evidence>
<dbReference type="OMA" id="AMTMDHR"/>
<reference evidence="2" key="4">
    <citation type="journal article" date="2015" name="G3 (Bethesda)">
        <title>Genome sequences of three phytopathogenic species of the Magnaporthaceae family of fungi.</title>
        <authorList>
            <person name="Okagaki L.H."/>
            <person name="Nunes C.C."/>
            <person name="Sailsbery J."/>
            <person name="Clay B."/>
            <person name="Brown D."/>
            <person name="John T."/>
            <person name="Oh Y."/>
            <person name="Young N."/>
            <person name="Fitzgerald M."/>
            <person name="Haas B.J."/>
            <person name="Zeng Q."/>
            <person name="Young S."/>
            <person name="Adiconis X."/>
            <person name="Fan L."/>
            <person name="Levin J.Z."/>
            <person name="Mitchell T.K."/>
            <person name="Okubara P.A."/>
            <person name="Farman M.L."/>
            <person name="Kohn L.M."/>
            <person name="Birren B."/>
            <person name="Ma L.-J."/>
            <person name="Dean R.A."/>
        </authorList>
    </citation>
    <scope>NUCLEOTIDE SEQUENCE</scope>
    <source>
        <strain evidence="2">ATCC 64411 / 73-15</strain>
    </source>
</reference>
<dbReference type="InterPro" id="IPR021719">
    <property type="entry name" value="Prot_inh_I78"/>
</dbReference>
<proteinExistence type="predicted"/>
<dbReference type="eggNOG" id="ENOG502SBMP">
    <property type="taxonomic scope" value="Eukaryota"/>
</dbReference>